<proteinExistence type="predicted"/>
<keyword evidence="5" id="KW-1185">Reference proteome</keyword>
<geneLocation type="plasmid" evidence="2 4">
    <name>pB</name>
</geneLocation>
<evidence type="ECO:0000313" key="2">
    <source>
        <dbReference type="EMBL" id="USJ27823.1"/>
    </source>
</evidence>
<dbReference type="OrthoDB" id="8420210at2"/>
<geneLocation type="plasmid" evidence="3 5">
    <name>unnamedB</name>
</geneLocation>
<dbReference type="KEGG" id="eah:FA04_33810"/>
<reference evidence="3 5" key="2">
    <citation type="submission" date="2023-03" db="EMBL/GenBank/DDBJ databases">
        <title>Comparative genome and transcriptome analysis combination mining strategies for increasing vitamin B12 production of Ensifer adhaerens strain.</title>
        <authorList>
            <person name="Yongheng L."/>
        </authorList>
    </citation>
    <scope>NUCLEOTIDE SEQUENCE [LARGE SCALE GENOMIC DNA]</scope>
    <source>
        <strain evidence="3 5">Casida A-T305</strain>
        <plasmid evidence="3 5">unnamedB</plasmid>
    </source>
</reference>
<feature type="region of interest" description="Disordered" evidence="1">
    <location>
        <begin position="81"/>
        <end position="100"/>
    </location>
</feature>
<dbReference type="Pfam" id="PF06169">
    <property type="entry name" value="DUF982"/>
    <property type="match status" value="1"/>
</dbReference>
<dbReference type="EMBL" id="CP098809">
    <property type="protein sequence ID" value="USJ27823.1"/>
    <property type="molecule type" value="Genomic_DNA"/>
</dbReference>
<sequence length="100" mass="11110">MLNPELLLMAPISVQMKDGTRQVFASVNDVLDFLEGEWTIYRGRKHNRAVQTCRRALNRMTPVAIAREAFVEACRDAGMSTDAERPFGAKPDAGGHHSPI</sequence>
<protein>
    <submittedName>
        <fullName evidence="2">DUF982 domain-containing protein</fullName>
    </submittedName>
</protein>
<evidence type="ECO:0000313" key="4">
    <source>
        <dbReference type="Proteomes" id="UP001055460"/>
    </source>
</evidence>
<evidence type="ECO:0000256" key="1">
    <source>
        <dbReference type="SAM" id="MobiDB-lite"/>
    </source>
</evidence>
<gene>
    <name evidence="2" type="ORF">NE863_28480</name>
    <name evidence="3" type="ORF">P4B07_34340</name>
</gene>
<dbReference type="EMBL" id="CP121310">
    <property type="protein sequence ID" value="WFP94861.1"/>
    <property type="molecule type" value="Genomic_DNA"/>
</dbReference>
<evidence type="ECO:0000313" key="3">
    <source>
        <dbReference type="EMBL" id="WFP94861.1"/>
    </source>
</evidence>
<dbReference type="Proteomes" id="UP001055460">
    <property type="component" value="Plasmid pB"/>
</dbReference>
<dbReference type="Proteomes" id="UP001214094">
    <property type="component" value="Plasmid unnamedB"/>
</dbReference>
<keyword evidence="2" id="KW-0614">Plasmid</keyword>
<name>A0A9Q8YF81_ENSAD</name>
<organism evidence="2 4">
    <name type="scientific">Ensifer adhaerens</name>
    <name type="common">Sinorhizobium morelense</name>
    <dbReference type="NCBI Taxonomy" id="106592"/>
    <lineage>
        <taxon>Bacteria</taxon>
        <taxon>Pseudomonadati</taxon>
        <taxon>Pseudomonadota</taxon>
        <taxon>Alphaproteobacteria</taxon>
        <taxon>Hyphomicrobiales</taxon>
        <taxon>Rhizobiaceae</taxon>
        <taxon>Sinorhizobium/Ensifer group</taxon>
        <taxon>Ensifer</taxon>
    </lineage>
</organism>
<dbReference type="Gene3D" id="6.10.250.730">
    <property type="match status" value="1"/>
</dbReference>
<dbReference type="InterPro" id="IPR010385">
    <property type="entry name" value="DUF982"/>
</dbReference>
<dbReference type="GeneID" id="29522452"/>
<dbReference type="AlphaFoldDB" id="A0A9Q8YF81"/>
<evidence type="ECO:0000313" key="5">
    <source>
        <dbReference type="Proteomes" id="UP001214094"/>
    </source>
</evidence>
<accession>A0A9Q8YF81</accession>
<reference evidence="2" key="1">
    <citation type="submission" date="2022-06" db="EMBL/GenBank/DDBJ databases">
        <title>Physiological and biochemical characterization and genomic elucidation of a strain of the genus Ensifer adhaerens M8 that combines arsenic oxidation and chromium reduction.</title>
        <authorList>
            <person name="Li X."/>
            <person name="Yu c."/>
        </authorList>
    </citation>
    <scope>NUCLEOTIDE SEQUENCE</scope>
    <source>
        <strain evidence="2">M8</strain>
        <plasmid evidence="2">pB</plasmid>
    </source>
</reference>
<dbReference type="RefSeq" id="WP_034800027.1">
    <property type="nucleotide sequence ID" value="NZ_CAXURO020000003.1"/>
</dbReference>